<dbReference type="GO" id="GO:0003676">
    <property type="term" value="F:nucleic acid binding"/>
    <property type="evidence" value="ECO:0007669"/>
    <property type="project" value="InterPro"/>
</dbReference>
<keyword evidence="4" id="KW-1185">Reference proteome</keyword>
<feature type="compositionally biased region" description="Basic residues" evidence="1">
    <location>
        <begin position="224"/>
        <end position="233"/>
    </location>
</feature>
<feature type="domain" description="DDE-1" evidence="2">
    <location>
        <begin position="2"/>
        <end position="102"/>
    </location>
</feature>
<dbReference type="AlphaFoldDB" id="A0AAV8YTU6"/>
<dbReference type="EMBL" id="JANEYF010001896">
    <property type="protein sequence ID" value="KAJ8954925.1"/>
    <property type="molecule type" value="Genomic_DNA"/>
</dbReference>
<evidence type="ECO:0000259" key="2">
    <source>
        <dbReference type="Pfam" id="PF03184"/>
    </source>
</evidence>
<accession>A0AAV8YTU6</accession>
<dbReference type="InterPro" id="IPR004875">
    <property type="entry name" value="DDE_SF_endonuclease_dom"/>
</dbReference>
<name>A0AAV8YTU6_9CUCU</name>
<dbReference type="Pfam" id="PF03184">
    <property type="entry name" value="DDE_1"/>
    <property type="match status" value="1"/>
</dbReference>
<feature type="region of interest" description="Disordered" evidence="1">
    <location>
        <begin position="201"/>
        <end position="244"/>
    </location>
</feature>
<evidence type="ECO:0000313" key="3">
    <source>
        <dbReference type="EMBL" id="KAJ8954925.1"/>
    </source>
</evidence>
<reference evidence="3" key="1">
    <citation type="journal article" date="2023" name="Insect Mol. Biol.">
        <title>Genome sequencing provides insights into the evolution of gene families encoding plant cell wall-degrading enzymes in longhorned beetles.</title>
        <authorList>
            <person name="Shin N.R."/>
            <person name="Okamura Y."/>
            <person name="Kirsch R."/>
            <person name="Pauchet Y."/>
        </authorList>
    </citation>
    <scope>NUCLEOTIDE SEQUENCE</scope>
    <source>
        <strain evidence="3">RBIC_L_NR</strain>
    </source>
</reference>
<feature type="region of interest" description="Disordered" evidence="1">
    <location>
        <begin position="168"/>
        <end position="187"/>
    </location>
</feature>
<sequence length="321" mass="36399">MNLFEVWFFKLLLPHIKETRKPGATTMVLYDNLASHFSAAVIQSCKENDIYITPFPANATHLMQPLDVAVFGPMKRCWRQILDTWKKESRYPGNLPKEQFPVLLSKLWNGISGTVSQNLISGFRATGLFPPHPNEVLKRIPDGLTDDQASIGRSLDASLIDLLKEHRGIGSEKQRKSRGKKMQPGANLAVQTVNTTVSTELDVNNDDTTPELQDAPECSGVMGPKKKKIKKQISVRPREKSQRQKESESNAKCGICLCNWKDYKHKLEWIKCVQCQKWICGFCNNASEDHYFTCERCADSEDEYNENIDDSDADKNYVPSD</sequence>
<proteinExistence type="predicted"/>
<organism evidence="3 4">
    <name type="scientific">Rhamnusium bicolor</name>
    <dbReference type="NCBI Taxonomy" id="1586634"/>
    <lineage>
        <taxon>Eukaryota</taxon>
        <taxon>Metazoa</taxon>
        <taxon>Ecdysozoa</taxon>
        <taxon>Arthropoda</taxon>
        <taxon>Hexapoda</taxon>
        <taxon>Insecta</taxon>
        <taxon>Pterygota</taxon>
        <taxon>Neoptera</taxon>
        <taxon>Endopterygota</taxon>
        <taxon>Coleoptera</taxon>
        <taxon>Polyphaga</taxon>
        <taxon>Cucujiformia</taxon>
        <taxon>Chrysomeloidea</taxon>
        <taxon>Cerambycidae</taxon>
        <taxon>Lepturinae</taxon>
        <taxon>Rhagiini</taxon>
        <taxon>Rhamnusium</taxon>
    </lineage>
</organism>
<protein>
    <recommendedName>
        <fullName evidence="2">DDE-1 domain-containing protein</fullName>
    </recommendedName>
</protein>
<dbReference type="Proteomes" id="UP001162156">
    <property type="component" value="Unassembled WGS sequence"/>
</dbReference>
<evidence type="ECO:0000313" key="4">
    <source>
        <dbReference type="Proteomes" id="UP001162156"/>
    </source>
</evidence>
<comment type="caution">
    <text evidence="3">The sequence shown here is derived from an EMBL/GenBank/DDBJ whole genome shotgun (WGS) entry which is preliminary data.</text>
</comment>
<gene>
    <name evidence="3" type="ORF">NQ314_006999</name>
</gene>
<evidence type="ECO:0000256" key="1">
    <source>
        <dbReference type="SAM" id="MobiDB-lite"/>
    </source>
</evidence>